<gene>
    <name evidence="9" type="ORF">INT43_002818</name>
</gene>
<evidence type="ECO:0000313" key="10">
    <source>
        <dbReference type="Proteomes" id="UP000654370"/>
    </source>
</evidence>
<evidence type="ECO:0000256" key="3">
    <source>
        <dbReference type="ARBA" id="ARBA00023125"/>
    </source>
</evidence>
<name>A0A8H7UKD8_MORIS</name>
<dbReference type="InterPro" id="IPR057520">
    <property type="entry name" value="GRHL1/CP2_C"/>
</dbReference>
<evidence type="ECO:0000256" key="2">
    <source>
        <dbReference type="ARBA" id="ARBA00023015"/>
    </source>
</evidence>
<keyword evidence="6" id="KW-0175">Coiled coil</keyword>
<dbReference type="Pfam" id="PF04516">
    <property type="entry name" value="CP2"/>
    <property type="match status" value="1"/>
</dbReference>
<dbReference type="OrthoDB" id="7680836at2759"/>
<sequence>MLYQDDSRNQFPPSPTGFIPGESSSSEQFPPVIPRFSISLEGEKNNSSYLQTIAPTAILDTQDDVPMTYINRGQFYTITLNDTDGIDGEIESTIILMFHDEQQRRVATSFWRFWLGQQHTTASARAIDIDKESSRGIHNIVYRSFDRITFNWIGKFGARIFVRFNCLSTDFSRIKGVKGIPLRIHVESRVVDEPGNRVEKSICRARIFRDKGAQRKAKDERRHIEKQIEKLRVENEDLESHPLWHLYTTAENNDNTIEFSLFSTSPSGIPEPILPISQEALQAARMQVEESALPVITHVSHSPLAPGFPYIPQPQLVSPTHPPAALDIDPNYLPRARRQTAVLNIFIRFAQQDPNFRAVYLQHFTVEDLVDSICQKINMNPANIVSVIRLKGNINIAVDDQMVEAMREEQSMDVDYDINADGSLTLLLSY</sequence>
<evidence type="ECO:0000256" key="4">
    <source>
        <dbReference type="ARBA" id="ARBA00023163"/>
    </source>
</evidence>
<dbReference type="Proteomes" id="UP000654370">
    <property type="component" value="Unassembled WGS sequence"/>
</dbReference>
<feature type="domain" description="Grh/CP2 DB" evidence="8">
    <location>
        <begin position="43"/>
        <end position="263"/>
    </location>
</feature>
<accession>A0A8H7UKD8</accession>
<dbReference type="InterPro" id="IPR040167">
    <property type="entry name" value="TF_CP2-like"/>
</dbReference>
<dbReference type="GO" id="GO:0000978">
    <property type="term" value="F:RNA polymerase II cis-regulatory region sequence-specific DNA binding"/>
    <property type="evidence" value="ECO:0007669"/>
    <property type="project" value="TreeGrafter"/>
</dbReference>
<dbReference type="InterPro" id="IPR007604">
    <property type="entry name" value="CP2"/>
</dbReference>
<dbReference type="GO" id="GO:0005634">
    <property type="term" value="C:nucleus"/>
    <property type="evidence" value="ECO:0007669"/>
    <property type="project" value="UniProtKB-SubCell"/>
</dbReference>
<keyword evidence="4" id="KW-0804">Transcription</keyword>
<protein>
    <recommendedName>
        <fullName evidence="8">Grh/CP2 DB domain-containing protein</fullName>
    </recommendedName>
</protein>
<keyword evidence="10" id="KW-1185">Reference proteome</keyword>
<dbReference type="EMBL" id="JAEPQZ010000001">
    <property type="protein sequence ID" value="KAG2186380.1"/>
    <property type="molecule type" value="Genomic_DNA"/>
</dbReference>
<keyword evidence="3" id="KW-0238">DNA-binding</keyword>
<feature type="coiled-coil region" evidence="6">
    <location>
        <begin position="214"/>
        <end position="241"/>
    </location>
</feature>
<feature type="region of interest" description="Disordered" evidence="7">
    <location>
        <begin position="1"/>
        <end position="30"/>
    </location>
</feature>
<reference evidence="9" key="1">
    <citation type="submission" date="2020-12" db="EMBL/GenBank/DDBJ databases">
        <title>Metabolic potential, ecology and presence of endohyphal bacteria is reflected in genomic diversity of Mucoromycotina.</title>
        <authorList>
            <person name="Muszewska A."/>
            <person name="Okrasinska A."/>
            <person name="Steczkiewicz K."/>
            <person name="Drgas O."/>
            <person name="Orlowska M."/>
            <person name="Perlinska-Lenart U."/>
            <person name="Aleksandrzak-Piekarczyk T."/>
            <person name="Szatraj K."/>
            <person name="Zielenkiewicz U."/>
            <person name="Pilsyk S."/>
            <person name="Malc E."/>
            <person name="Mieczkowski P."/>
            <person name="Kruszewska J.S."/>
            <person name="Biernat P."/>
            <person name="Pawlowska J."/>
        </authorList>
    </citation>
    <scope>NUCLEOTIDE SEQUENCE</scope>
    <source>
        <strain evidence="9">WA0000067209</strain>
    </source>
</reference>
<proteinExistence type="predicted"/>
<evidence type="ECO:0000256" key="6">
    <source>
        <dbReference type="SAM" id="Coils"/>
    </source>
</evidence>
<keyword evidence="2" id="KW-0805">Transcription regulation</keyword>
<dbReference type="Pfam" id="PF25416">
    <property type="entry name" value="GRHL1_C"/>
    <property type="match status" value="1"/>
</dbReference>
<evidence type="ECO:0000256" key="1">
    <source>
        <dbReference type="ARBA" id="ARBA00004123"/>
    </source>
</evidence>
<dbReference type="AlphaFoldDB" id="A0A8H7UKD8"/>
<comment type="caution">
    <text evidence="9">The sequence shown here is derived from an EMBL/GenBank/DDBJ whole genome shotgun (WGS) entry which is preliminary data.</text>
</comment>
<evidence type="ECO:0000313" key="9">
    <source>
        <dbReference type="EMBL" id="KAG2186380.1"/>
    </source>
</evidence>
<comment type="subcellular location">
    <subcellularLocation>
        <location evidence="1">Nucleus</location>
    </subcellularLocation>
</comment>
<evidence type="ECO:0000259" key="8">
    <source>
        <dbReference type="PROSITE" id="PS51968"/>
    </source>
</evidence>
<dbReference type="GO" id="GO:0001228">
    <property type="term" value="F:DNA-binding transcription activator activity, RNA polymerase II-specific"/>
    <property type="evidence" value="ECO:0007669"/>
    <property type="project" value="TreeGrafter"/>
</dbReference>
<organism evidence="9 10">
    <name type="scientific">Mortierella isabellina</name>
    <name type="common">Filamentous fungus</name>
    <name type="synonym">Umbelopsis isabellina</name>
    <dbReference type="NCBI Taxonomy" id="91625"/>
    <lineage>
        <taxon>Eukaryota</taxon>
        <taxon>Fungi</taxon>
        <taxon>Fungi incertae sedis</taxon>
        <taxon>Mucoromycota</taxon>
        <taxon>Mucoromycotina</taxon>
        <taxon>Umbelopsidomycetes</taxon>
        <taxon>Umbelopsidales</taxon>
        <taxon>Umbelopsidaceae</taxon>
        <taxon>Umbelopsis</taxon>
    </lineage>
</organism>
<dbReference type="PANTHER" id="PTHR11037">
    <property type="entry name" value="TRANSCRIPTION FACTOR CP2"/>
    <property type="match status" value="1"/>
</dbReference>
<dbReference type="PANTHER" id="PTHR11037:SF20">
    <property type="entry name" value="PROTEIN GRAINYHEAD"/>
    <property type="match status" value="1"/>
</dbReference>
<evidence type="ECO:0000256" key="5">
    <source>
        <dbReference type="ARBA" id="ARBA00023242"/>
    </source>
</evidence>
<keyword evidence="5" id="KW-0539">Nucleus</keyword>
<evidence type="ECO:0000256" key="7">
    <source>
        <dbReference type="SAM" id="MobiDB-lite"/>
    </source>
</evidence>
<dbReference type="PROSITE" id="PS51968">
    <property type="entry name" value="GRH_CP2_DB"/>
    <property type="match status" value="1"/>
</dbReference>